<dbReference type="InterPro" id="IPR022138">
    <property type="entry name" value="DUF3670"/>
</dbReference>
<dbReference type="FunFam" id="3.40.50.10810:FF:000031">
    <property type="entry name" value="Helicase, SNF2/RAD54 family"/>
    <property type="match status" value="1"/>
</dbReference>
<dbReference type="InterPro" id="IPR027417">
    <property type="entry name" value="P-loop_NTPase"/>
</dbReference>
<feature type="domain" description="Helicase C-terminal" evidence="3">
    <location>
        <begin position="774"/>
        <end position="933"/>
    </location>
</feature>
<dbReference type="OrthoDB" id="9760715at2"/>
<keyword evidence="4" id="KW-0347">Helicase</keyword>
<keyword evidence="5" id="KW-1185">Reference proteome</keyword>
<dbReference type="AlphaFoldDB" id="A0A1S2P5T4"/>
<gene>
    <name evidence="4" type="ORF">BIV24_21685</name>
</gene>
<protein>
    <submittedName>
        <fullName evidence="4">ATP-dependent helicase</fullName>
    </submittedName>
</protein>
<keyword evidence="4" id="KW-0067">ATP-binding</keyword>
<dbReference type="GO" id="GO:0004386">
    <property type="term" value="F:helicase activity"/>
    <property type="evidence" value="ECO:0007669"/>
    <property type="project" value="UniProtKB-KW"/>
</dbReference>
<dbReference type="EMBL" id="MLYP01000058">
    <property type="protein sequence ID" value="OIJ88424.1"/>
    <property type="molecule type" value="Genomic_DNA"/>
</dbReference>
<keyword evidence="1" id="KW-0378">Hydrolase</keyword>
<organism evidence="4 5">
    <name type="scientific">Streptomyces colonosanans</name>
    <dbReference type="NCBI Taxonomy" id="1428652"/>
    <lineage>
        <taxon>Bacteria</taxon>
        <taxon>Bacillati</taxon>
        <taxon>Actinomycetota</taxon>
        <taxon>Actinomycetes</taxon>
        <taxon>Kitasatosporales</taxon>
        <taxon>Streptomycetaceae</taxon>
        <taxon>Streptomyces</taxon>
    </lineage>
</organism>
<comment type="caution">
    <text evidence="4">The sequence shown here is derived from an EMBL/GenBank/DDBJ whole genome shotgun (WGS) entry which is preliminary data.</text>
</comment>
<dbReference type="GO" id="GO:0005524">
    <property type="term" value="F:ATP binding"/>
    <property type="evidence" value="ECO:0007669"/>
    <property type="project" value="InterPro"/>
</dbReference>
<evidence type="ECO:0000259" key="2">
    <source>
        <dbReference type="PROSITE" id="PS51192"/>
    </source>
</evidence>
<dbReference type="SUPFAM" id="SSF52540">
    <property type="entry name" value="P-loop containing nucleoside triphosphate hydrolases"/>
    <property type="match status" value="2"/>
</dbReference>
<proteinExistence type="predicted"/>
<dbReference type="STRING" id="1428652.BIV24_21685"/>
<evidence type="ECO:0000313" key="4">
    <source>
        <dbReference type="EMBL" id="OIJ88424.1"/>
    </source>
</evidence>
<evidence type="ECO:0000256" key="1">
    <source>
        <dbReference type="ARBA" id="ARBA00022801"/>
    </source>
</evidence>
<dbReference type="InterPro" id="IPR049730">
    <property type="entry name" value="SNF2/RAD54-like_C"/>
</dbReference>
<dbReference type="InterPro" id="IPR001650">
    <property type="entry name" value="Helicase_C-like"/>
</dbReference>
<dbReference type="Proteomes" id="UP000179935">
    <property type="component" value="Unassembled WGS sequence"/>
</dbReference>
<dbReference type="Gene3D" id="3.40.50.300">
    <property type="entry name" value="P-loop containing nucleotide triphosphate hydrolases"/>
    <property type="match status" value="1"/>
</dbReference>
<dbReference type="FunFam" id="3.40.50.300:FF:000533">
    <property type="entry name" value="Helicase, Snf2 family"/>
    <property type="match status" value="1"/>
</dbReference>
<dbReference type="CDD" id="cd18793">
    <property type="entry name" value="SF2_C_SNF"/>
    <property type="match status" value="1"/>
</dbReference>
<sequence length="942" mass="100904">MGAPPARTQSRAWGRLAAVFVPAPLPRQGRVAFWDPEGGALPSNGTQDTDGAQELTVVRSHGAGVRRGTVPAVSLSIADALPLLARARRDPAAHPATACWGAAALHALRLVARGRLLPGLTPQGYDAWRAGPLEPDDIAHLRAIAAALPYEGHAVPLAGKGPLRLPEPESLVRSFLDAVADTLPRTPAAAHTAGRPFAAHEPQRLPRAHDWAAEVAAGMDTGVRISLRLDLSAYQLFDDGEGARRAGAAVVQVHSLADPTLVVDAAVLWAGEADAAFGPRARVDAALAVRRAARVWPPLERLSAQEAPDVLALSEEELGDLLGVAASRLGAAGVAVHWPRDLAQDLTAAAVVRPAPGSATDGTGFFESKDLLQFRWQLALGGDPLTEAEMDTLAEAHRPVVRLRDRWVLVDPALVRKARKRELGLLDPVDALSVALTGRAEVDGATVEAVPVGALAALRDRLTSGVGPVAPPEGLAARLRDYQLRGLAWLDLMTSLGLGGCLADDMGLGKTVTVIALHLRRARREPTLVVCPASLLGNWQREITRFAPSVPVRRFHGPDRTLDDLDGGFVLTTYGTMRSAAPRLADQTWGMVVADEAQHVKNPYSATAKALRTIPSPARVALTGTPVENNLSELWALLDWTTPGLLGPLKSFRARHARAVENGEDEEAVERLARLVRPFLLRRKKSDPGIVPELPPKTETDHPVPLTREQAALYEAVVRESLLEIETAQGIARRGLVLGLLGSLKQICDHPALYLKEDPRTAAALTARSGKLALLDELLDTLLAEDGSALVFTQYVGMARLISTHLASRAVPAELLHGGTPVPERERMVDRFQSGETPVLVLSLKAAGTGLNLTRAGHVIHFDRWWNPAVEEQATDRAYRIGQTQPVQVHRLITEGTVEDRIAEMLESKRALADAILGSGESALTELTDRELSDLVSLRRTA</sequence>
<dbReference type="PROSITE" id="PS51192">
    <property type="entry name" value="HELICASE_ATP_BIND_1"/>
    <property type="match status" value="1"/>
</dbReference>
<dbReference type="SMART" id="SM00487">
    <property type="entry name" value="DEXDc"/>
    <property type="match status" value="1"/>
</dbReference>
<name>A0A1S2P5T4_9ACTN</name>
<dbReference type="SMART" id="SM00490">
    <property type="entry name" value="HELICc"/>
    <property type="match status" value="1"/>
</dbReference>
<dbReference type="PROSITE" id="PS51194">
    <property type="entry name" value="HELICASE_CTER"/>
    <property type="match status" value="1"/>
</dbReference>
<reference evidence="4 5" key="1">
    <citation type="submission" date="2016-10" db="EMBL/GenBank/DDBJ databases">
        <title>Genome sequence of Streptomyces sp. MUSC 93.</title>
        <authorList>
            <person name="Lee L.-H."/>
            <person name="Ser H.-L."/>
            <person name="Law J.W.-F."/>
        </authorList>
    </citation>
    <scope>NUCLEOTIDE SEQUENCE [LARGE SCALE GENOMIC DNA]</scope>
    <source>
        <strain evidence="4 5">MUSC 93</strain>
    </source>
</reference>
<dbReference type="Gene3D" id="3.40.50.10810">
    <property type="entry name" value="Tandem AAA-ATPase domain"/>
    <property type="match status" value="1"/>
</dbReference>
<dbReference type="InterPro" id="IPR000330">
    <property type="entry name" value="SNF2_N"/>
</dbReference>
<dbReference type="Pfam" id="PF00176">
    <property type="entry name" value="SNF2-rel_dom"/>
    <property type="match status" value="1"/>
</dbReference>
<keyword evidence="4" id="KW-0547">Nucleotide-binding</keyword>
<dbReference type="PANTHER" id="PTHR10799">
    <property type="entry name" value="SNF2/RAD54 HELICASE FAMILY"/>
    <property type="match status" value="1"/>
</dbReference>
<dbReference type="GO" id="GO:0016787">
    <property type="term" value="F:hydrolase activity"/>
    <property type="evidence" value="ECO:0007669"/>
    <property type="project" value="UniProtKB-KW"/>
</dbReference>
<evidence type="ECO:0000259" key="3">
    <source>
        <dbReference type="PROSITE" id="PS51194"/>
    </source>
</evidence>
<evidence type="ECO:0000313" key="5">
    <source>
        <dbReference type="Proteomes" id="UP000179935"/>
    </source>
</evidence>
<dbReference type="InterPro" id="IPR038718">
    <property type="entry name" value="SNF2-like_sf"/>
</dbReference>
<dbReference type="Pfam" id="PF00271">
    <property type="entry name" value="Helicase_C"/>
    <property type="match status" value="1"/>
</dbReference>
<feature type="domain" description="Helicase ATP-binding" evidence="2">
    <location>
        <begin position="491"/>
        <end position="644"/>
    </location>
</feature>
<dbReference type="InterPro" id="IPR014001">
    <property type="entry name" value="Helicase_ATP-bd"/>
</dbReference>
<accession>A0A1S2P5T4</accession>
<dbReference type="Pfam" id="PF12419">
    <property type="entry name" value="DUF3670"/>
    <property type="match status" value="1"/>
</dbReference>